<sequence length="190" mass="20341">MRIGGAILVVLAFLQVTAVALGVVRPGVLVAIPELMAIVALAWRTRRRERREELALRDGALVHGDPAEPRLVIPVGDIRQLALLRLAQHGRGPEPGLLVVERGSGATPGWVRADAWEEDRLADLLRRTGAPVRRLEEPMTSASAAVRFSGLRLPLAVSDPGLAMAIRNSVAFGVIYMSTQLSAAALDAIL</sequence>
<evidence type="ECO:0000313" key="1">
    <source>
        <dbReference type="EMBL" id="ONH27557.1"/>
    </source>
</evidence>
<reference evidence="2" key="1">
    <citation type="submission" date="2016-10" db="EMBL/GenBank/DDBJ databases">
        <title>Frankia sp. NRRL B-16386 Genome sequencing.</title>
        <authorList>
            <person name="Ghodhbane-Gtari F."/>
            <person name="Swanson E."/>
            <person name="Gueddou A."/>
            <person name="Hezbri K."/>
            <person name="Ktari K."/>
            <person name="Nouioui I."/>
            <person name="Morris K."/>
            <person name="Simpson S."/>
            <person name="Abebe-Akele F."/>
            <person name="Thomas K."/>
            <person name="Gtari M."/>
            <person name="Tisa L.S."/>
        </authorList>
    </citation>
    <scope>NUCLEOTIDE SEQUENCE [LARGE SCALE GENOMIC DNA]</scope>
    <source>
        <strain evidence="2">NRRL B-16386</strain>
    </source>
</reference>
<dbReference type="Proteomes" id="UP000188929">
    <property type="component" value="Unassembled WGS sequence"/>
</dbReference>
<proteinExistence type="predicted"/>
<name>A0A1V2I7I5_9ACTN</name>
<dbReference type="AlphaFoldDB" id="A0A1V2I7I5"/>
<comment type="caution">
    <text evidence="1">The sequence shown here is derived from an EMBL/GenBank/DDBJ whole genome shotgun (WGS) entry which is preliminary data.</text>
</comment>
<organism evidence="1 2">
    <name type="scientific">Pseudofrankia asymbiotica</name>
    <dbReference type="NCBI Taxonomy" id="1834516"/>
    <lineage>
        <taxon>Bacteria</taxon>
        <taxon>Bacillati</taxon>
        <taxon>Actinomycetota</taxon>
        <taxon>Actinomycetes</taxon>
        <taxon>Frankiales</taxon>
        <taxon>Frankiaceae</taxon>
        <taxon>Pseudofrankia</taxon>
    </lineage>
</organism>
<gene>
    <name evidence="1" type="ORF">BL253_21990</name>
</gene>
<dbReference type="EMBL" id="MOMC01000045">
    <property type="protein sequence ID" value="ONH27557.1"/>
    <property type="molecule type" value="Genomic_DNA"/>
</dbReference>
<evidence type="ECO:0000313" key="2">
    <source>
        <dbReference type="Proteomes" id="UP000188929"/>
    </source>
</evidence>
<keyword evidence="2" id="KW-1185">Reference proteome</keyword>
<protein>
    <submittedName>
        <fullName evidence="1">Uncharacterized protein</fullName>
    </submittedName>
</protein>
<accession>A0A1V2I7I5</accession>